<feature type="domain" description="Major facilitator superfamily (MFS) profile" evidence="6">
    <location>
        <begin position="14"/>
        <end position="399"/>
    </location>
</feature>
<keyword evidence="2 5" id="KW-0812">Transmembrane</keyword>
<dbReference type="AlphaFoldDB" id="A0AA96F9S4"/>
<feature type="transmembrane region" description="Helical" evidence="5">
    <location>
        <begin position="351"/>
        <end position="371"/>
    </location>
</feature>
<dbReference type="Gene3D" id="1.20.1250.20">
    <property type="entry name" value="MFS general substrate transporter like domains"/>
    <property type="match status" value="1"/>
</dbReference>
<evidence type="ECO:0000313" key="7">
    <source>
        <dbReference type="EMBL" id="WNM25834.1"/>
    </source>
</evidence>
<feature type="transmembrane region" description="Helical" evidence="5">
    <location>
        <begin position="312"/>
        <end position="331"/>
    </location>
</feature>
<feature type="transmembrane region" description="Helical" evidence="5">
    <location>
        <begin position="104"/>
        <end position="129"/>
    </location>
</feature>
<feature type="transmembrane region" description="Helical" evidence="5">
    <location>
        <begin position="51"/>
        <end position="68"/>
    </location>
</feature>
<dbReference type="InterPro" id="IPR051788">
    <property type="entry name" value="MFS_Transporter"/>
</dbReference>
<dbReference type="InterPro" id="IPR036259">
    <property type="entry name" value="MFS_trans_sf"/>
</dbReference>
<feature type="transmembrane region" description="Helical" evidence="5">
    <location>
        <begin position="286"/>
        <end position="306"/>
    </location>
</feature>
<feature type="transmembrane region" description="Helical" evidence="5">
    <location>
        <begin position="377"/>
        <end position="394"/>
    </location>
</feature>
<evidence type="ECO:0000256" key="2">
    <source>
        <dbReference type="ARBA" id="ARBA00022692"/>
    </source>
</evidence>
<keyword evidence="8" id="KW-1185">Reference proteome</keyword>
<dbReference type="EMBL" id="CP134879">
    <property type="protein sequence ID" value="WNM25834.1"/>
    <property type="molecule type" value="Genomic_DNA"/>
</dbReference>
<sequence>MTTRTLGYVSSRTERRGVTAAYAAQGLSYATVVTALPFFKNQYGIDDDVVALITLTVVVGAACGSVLADRVAVRWGSRMSLILALSAQAIALAGVLVAQPFPLFWVFFGVYGLGLGGADASAAMQAVLVQRLIGRSVMGSFFATATVAAACGAVLMSGASGSSLGASLALGVAATVAAAVALVGTRILDRTREARATTPAQRAARAPIPALGLVLIGFVVFAAFAADSTLSTWTTLYLQDELALTGTVAVLGVAFMIAPLGYGIYQATTLATRLASDVVVRRWGRAPLAGGAIAVGALGLATMSAVPTVAAVFVGLALAGLGIGVLAPLAFSAAGDLEPSRSDEIVARVNLFNYPGSVIGAVAPGLVAATVGYGPSFLVAASLLAAALVAVPQLRALPRRDGSRAAAVEPASERAPAD</sequence>
<evidence type="ECO:0000313" key="8">
    <source>
        <dbReference type="Proteomes" id="UP001304125"/>
    </source>
</evidence>
<dbReference type="Proteomes" id="UP001304125">
    <property type="component" value="Chromosome"/>
</dbReference>
<comment type="subcellular location">
    <subcellularLocation>
        <location evidence="1">Cell membrane</location>
        <topology evidence="1">Multi-pass membrane protein</topology>
    </subcellularLocation>
</comment>
<dbReference type="RefSeq" id="WP_313501381.1">
    <property type="nucleotide sequence ID" value="NZ_CP134879.1"/>
</dbReference>
<feature type="transmembrane region" description="Helical" evidence="5">
    <location>
        <begin position="208"/>
        <end position="226"/>
    </location>
</feature>
<protein>
    <submittedName>
        <fullName evidence="7">MFS transporter</fullName>
    </submittedName>
</protein>
<evidence type="ECO:0000259" key="6">
    <source>
        <dbReference type="PROSITE" id="PS50850"/>
    </source>
</evidence>
<organism evidence="7 8">
    <name type="scientific">Demequina capsici</name>
    <dbReference type="NCBI Taxonomy" id="3075620"/>
    <lineage>
        <taxon>Bacteria</taxon>
        <taxon>Bacillati</taxon>
        <taxon>Actinomycetota</taxon>
        <taxon>Actinomycetes</taxon>
        <taxon>Micrococcales</taxon>
        <taxon>Demequinaceae</taxon>
        <taxon>Demequina</taxon>
    </lineage>
</organism>
<reference evidence="7 8" key="1">
    <citation type="submission" date="2023-09" db="EMBL/GenBank/DDBJ databases">
        <title>Demequina sp. a novel bacteria isolated from Capsicum annuum.</title>
        <authorList>
            <person name="Humaira Z."/>
            <person name="Lee J."/>
            <person name="Cho D."/>
        </authorList>
    </citation>
    <scope>NUCLEOTIDE SEQUENCE [LARGE SCALE GENOMIC DNA]</scope>
    <source>
        <strain evidence="7 8">OYTSA14</strain>
    </source>
</reference>
<name>A0AA96F9S4_9MICO</name>
<feature type="transmembrane region" description="Helical" evidence="5">
    <location>
        <begin position="141"/>
        <end position="160"/>
    </location>
</feature>
<feature type="transmembrane region" description="Helical" evidence="5">
    <location>
        <begin position="80"/>
        <end position="98"/>
    </location>
</feature>
<dbReference type="InterPro" id="IPR011701">
    <property type="entry name" value="MFS"/>
</dbReference>
<keyword evidence="4 5" id="KW-0472">Membrane</keyword>
<feature type="transmembrane region" description="Helical" evidence="5">
    <location>
        <begin position="20"/>
        <end position="39"/>
    </location>
</feature>
<evidence type="ECO:0000256" key="4">
    <source>
        <dbReference type="ARBA" id="ARBA00023136"/>
    </source>
</evidence>
<evidence type="ECO:0000256" key="1">
    <source>
        <dbReference type="ARBA" id="ARBA00004651"/>
    </source>
</evidence>
<dbReference type="GO" id="GO:0022857">
    <property type="term" value="F:transmembrane transporter activity"/>
    <property type="evidence" value="ECO:0007669"/>
    <property type="project" value="InterPro"/>
</dbReference>
<dbReference type="PANTHER" id="PTHR23514">
    <property type="entry name" value="BYPASS OF STOP CODON PROTEIN 6"/>
    <property type="match status" value="1"/>
</dbReference>
<dbReference type="PROSITE" id="PS50850">
    <property type="entry name" value="MFS"/>
    <property type="match status" value="1"/>
</dbReference>
<dbReference type="PANTHER" id="PTHR23514:SF13">
    <property type="entry name" value="INNER MEMBRANE PROTEIN YBJJ"/>
    <property type="match status" value="1"/>
</dbReference>
<feature type="transmembrane region" description="Helical" evidence="5">
    <location>
        <begin position="246"/>
        <end position="265"/>
    </location>
</feature>
<proteinExistence type="predicted"/>
<dbReference type="SUPFAM" id="SSF103473">
    <property type="entry name" value="MFS general substrate transporter"/>
    <property type="match status" value="1"/>
</dbReference>
<dbReference type="Pfam" id="PF07690">
    <property type="entry name" value="MFS_1"/>
    <property type="match status" value="1"/>
</dbReference>
<accession>A0AA96F9S4</accession>
<dbReference type="InterPro" id="IPR020846">
    <property type="entry name" value="MFS_dom"/>
</dbReference>
<keyword evidence="3 5" id="KW-1133">Transmembrane helix</keyword>
<feature type="transmembrane region" description="Helical" evidence="5">
    <location>
        <begin position="166"/>
        <end position="188"/>
    </location>
</feature>
<evidence type="ECO:0000256" key="5">
    <source>
        <dbReference type="SAM" id="Phobius"/>
    </source>
</evidence>
<evidence type="ECO:0000256" key="3">
    <source>
        <dbReference type="ARBA" id="ARBA00022989"/>
    </source>
</evidence>
<dbReference type="GO" id="GO:0005886">
    <property type="term" value="C:plasma membrane"/>
    <property type="evidence" value="ECO:0007669"/>
    <property type="project" value="UniProtKB-SubCell"/>
</dbReference>
<gene>
    <name evidence="7" type="ORF">RN606_06705</name>
</gene>